<keyword evidence="17" id="KW-0407">Ion channel</keyword>
<evidence type="ECO:0000256" key="14">
    <source>
        <dbReference type="SAM" id="MobiDB-lite"/>
    </source>
</evidence>
<keyword evidence="7 15" id="KW-0812">Transmembrane</keyword>
<dbReference type="PANTHER" id="PTHR45569:SF1">
    <property type="entry name" value="SENSOR PROTEIN KDPD"/>
    <property type="match status" value="1"/>
</dbReference>
<comment type="catalytic activity">
    <reaction evidence="1">
        <text>ATP + protein L-histidine = ADP + protein N-phospho-L-histidine.</text>
        <dbReference type="EC" id="2.7.13.3"/>
    </reaction>
</comment>
<feature type="transmembrane region" description="Helical" evidence="15">
    <location>
        <begin position="380"/>
        <end position="400"/>
    </location>
</feature>
<evidence type="ECO:0000256" key="15">
    <source>
        <dbReference type="SAM" id="Phobius"/>
    </source>
</evidence>
<dbReference type="SUPFAM" id="SSF55874">
    <property type="entry name" value="ATPase domain of HSP90 chaperone/DNA topoisomerase II/histidine kinase"/>
    <property type="match status" value="1"/>
</dbReference>
<dbReference type="EMBL" id="FQVU01000001">
    <property type="protein sequence ID" value="SHF78918.1"/>
    <property type="molecule type" value="Genomic_DNA"/>
</dbReference>
<evidence type="ECO:0000256" key="4">
    <source>
        <dbReference type="ARBA" id="ARBA00012438"/>
    </source>
</evidence>
<dbReference type="InterPro" id="IPR014729">
    <property type="entry name" value="Rossmann-like_a/b/a_fold"/>
</dbReference>
<name>A0A1M5EI24_9ACTN</name>
<dbReference type="InterPro" id="IPR003594">
    <property type="entry name" value="HATPase_dom"/>
</dbReference>
<keyword evidence="5" id="KW-0597">Phosphoprotein</keyword>
<dbReference type="InterPro" id="IPR025201">
    <property type="entry name" value="KdpD_TM"/>
</dbReference>
<dbReference type="InterPro" id="IPR003852">
    <property type="entry name" value="Sig_transdc_His_kinase_KdpD_N"/>
</dbReference>
<dbReference type="CDD" id="cd00075">
    <property type="entry name" value="HATPase"/>
    <property type="match status" value="1"/>
</dbReference>
<dbReference type="InterPro" id="IPR027417">
    <property type="entry name" value="P-loop_NTPase"/>
</dbReference>
<dbReference type="Pfam" id="PF13493">
    <property type="entry name" value="DUF4118"/>
    <property type="match status" value="1"/>
</dbReference>
<dbReference type="GO" id="GO:0005737">
    <property type="term" value="C:cytoplasm"/>
    <property type="evidence" value="ECO:0007669"/>
    <property type="project" value="UniProtKB-ARBA"/>
</dbReference>
<dbReference type="Pfam" id="PF00582">
    <property type="entry name" value="Usp"/>
    <property type="match status" value="1"/>
</dbReference>
<dbReference type="InterPro" id="IPR003661">
    <property type="entry name" value="HisK_dim/P_dom"/>
</dbReference>
<evidence type="ECO:0000256" key="12">
    <source>
        <dbReference type="ARBA" id="ARBA00023012"/>
    </source>
</evidence>
<dbReference type="GO" id="GO:0005524">
    <property type="term" value="F:ATP binding"/>
    <property type="evidence" value="ECO:0007669"/>
    <property type="project" value="UniProtKB-KW"/>
</dbReference>
<feature type="region of interest" description="Disordered" evidence="14">
    <location>
        <begin position="856"/>
        <end position="878"/>
    </location>
</feature>
<evidence type="ECO:0000256" key="3">
    <source>
        <dbReference type="ARBA" id="ARBA00004236"/>
    </source>
</evidence>
<evidence type="ECO:0000256" key="6">
    <source>
        <dbReference type="ARBA" id="ARBA00022679"/>
    </source>
</evidence>
<keyword evidence="10" id="KW-0067">ATP-binding</keyword>
<organism evidence="17 18">
    <name type="scientific">Jatrophihabitans endophyticus</name>
    <dbReference type="NCBI Taxonomy" id="1206085"/>
    <lineage>
        <taxon>Bacteria</taxon>
        <taxon>Bacillati</taxon>
        <taxon>Actinomycetota</taxon>
        <taxon>Actinomycetes</taxon>
        <taxon>Jatrophihabitantales</taxon>
        <taxon>Jatrophihabitantaceae</taxon>
        <taxon>Jatrophihabitans</taxon>
    </lineage>
</organism>
<dbReference type="Gene3D" id="1.20.120.620">
    <property type="entry name" value="Backbone structure of the membrane domain of e. Coli histidine kinase receptor kdpd"/>
    <property type="match status" value="1"/>
</dbReference>
<keyword evidence="17" id="KW-0813">Transport</keyword>
<feature type="transmembrane region" description="Helical" evidence="15">
    <location>
        <begin position="412"/>
        <end position="439"/>
    </location>
</feature>
<keyword evidence="13 15" id="KW-0472">Membrane</keyword>
<evidence type="ECO:0000313" key="17">
    <source>
        <dbReference type="EMBL" id="SHF78918.1"/>
    </source>
</evidence>
<reference evidence="17 18" key="1">
    <citation type="submission" date="2016-11" db="EMBL/GenBank/DDBJ databases">
        <authorList>
            <person name="Jaros S."/>
            <person name="Januszkiewicz K."/>
            <person name="Wedrychowicz H."/>
        </authorList>
    </citation>
    <scope>NUCLEOTIDE SEQUENCE [LARGE SCALE GENOMIC DNA]</scope>
    <source>
        <strain evidence="17 18">DSM 45627</strain>
    </source>
</reference>
<dbReference type="Pfam" id="PF02702">
    <property type="entry name" value="KdpD"/>
    <property type="match status" value="1"/>
</dbReference>
<dbReference type="AlphaFoldDB" id="A0A1M5EI24"/>
<evidence type="ECO:0000259" key="16">
    <source>
        <dbReference type="PROSITE" id="PS50109"/>
    </source>
</evidence>
<evidence type="ECO:0000313" key="18">
    <source>
        <dbReference type="Proteomes" id="UP000186132"/>
    </source>
</evidence>
<gene>
    <name evidence="17" type="ORF">SAMN05443575_0903</name>
</gene>
<dbReference type="SMART" id="SM00387">
    <property type="entry name" value="HATPase_c"/>
    <property type="match status" value="1"/>
</dbReference>
<dbReference type="GO" id="GO:0034220">
    <property type="term" value="P:monoatomic ion transmembrane transport"/>
    <property type="evidence" value="ECO:0007669"/>
    <property type="project" value="UniProtKB-KW"/>
</dbReference>
<keyword evidence="8" id="KW-0547">Nucleotide-binding</keyword>
<protein>
    <recommendedName>
        <fullName evidence="4">histidine kinase</fullName>
        <ecNumber evidence="4">2.7.13.3</ecNumber>
    </recommendedName>
</protein>
<keyword evidence="12" id="KW-0902">Two-component regulatory system</keyword>
<dbReference type="PANTHER" id="PTHR45569">
    <property type="entry name" value="SENSOR PROTEIN KDPD"/>
    <property type="match status" value="1"/>
</dbReference>
<dbReference type="Gene3D" id="3.30.565.10">
    <property type="entry name" value="Histidine kinase-like ATPase, C-terminal domain"/>
    <property type="match status" value="1"/>
</dbReference>
<evidence type="ECO:0000256" key="10">
    <source>
        <dbReference type="ARBA" id="ARBA00022840"/>
    </source>
</evidence>
<dbReference type="Pfam" id="PF00512">
    <property type="entry name" value="HisKA"/>
    <property type="match status" value="1"/>
</dbReference>
<dbReference type="SUPFAM" id="SSF52402">
    <property type="entry name" value="Adenine nucleotide alpha hydrolases-like"/>
    <property type="match status" value="1"/>
</dbReference>
<feature type="domain" description="Histidine kinase" evidence="16">
    <location>
        <begin position="637"/>
        <end position="854"/>
    </location>
</feature>
<dbReference type="Pfam" id="PF02518">
    <property type="entry name" value="HATPase_c"/>
    <property type="match status" value="1"/>
</dbReference>
<dbReference type="SUPFAM" id="SSF47384">
    <property type="entry name" value="Homodimeric domain of signal transducing histidine kinase"/>
    <property type="match status" value="1"/>
</dbReference>
<proteinExistence type="predicted"/>
<accession>A0A1M5EI24</accession>
<keyword evidence="6" id="KW-0808">Transferase</keyword>
<comment type="subcellular location">
    <subcellularLocation>
        <location evidence="3">Cell membrane</location>
    </subcellularLocation>
    <subcellularLocation>
        <location evidence="2">Membrane</location>
        <topology evidence="2">Multi-pass membrane protein</topology>
    </subcellularLocation>
</comment>
<dbReference type="GO" id="GO:0000155">
    <property type="term" value="F:phosphorelay sensor kinase activity"/>
    <property type="evidence" value="ECO:0007669"/>
    <property type="project" value="InterPro"/>
</dbReference>
<dbReference type="Gene3D" id="3.40.50.300">
    <property type="entry name" value="P-loop containing nucleotide triphosphate hydrolases"/>
    <property type="match status" value="1"/>
</dbReference>
<evidence type="ECO:0000256" key="9">
    <source>
        <dbReference type="ARBA" id="ARBA00022777"/>
    </source>
</evidence>
<dbReference type="STRING" id="1206085.SAMN05443575_0903"/>
<evidence type="ECO:0000256" key="1">
    <source>
        <dbReference type="ARBA" id="ARBA00000085"/>
    </source>
</evidence>
<evidence type="ECO:0000256" key="5">
    <source>
        <dbReference type="ARBA" id="ARBA00022553"/>
    </source>
</evidence>
<dbReference type="FunFam" id="3.40.50.300:FF:000483">
    <property type="entry name" value="Sensor histidine kinase KdpD"/>
    <property type="match status" value="1"/>
</dbReference>
<evidence type="ECO:0000256" key="7">
    <source>
        <dbReference type="ARBA" id="ARBA00022692"/>
    </source>
</evidence>
<dbReference type="PROSITE" id="PS50109">
    <property type="entry name" value="HIS_KIN"/>
    <property type="match status" value="1"/>
</dbReference>
<evidence type="ECO:0000256" key="11">
    <source>
        <dbReference type="ARBA" id="ARBA00022989"/>
    </source>
</evidence>
<dbReference type="GO" id="GO:0005886">
    <property type="term" value="C:plasma membrane"/>
    <property type="evidence" value="ECO:0007669"/>
    <property type="project" value="UniProtKB-SubCell"/>
</dbReference>
<dbReference type="InterPro" id="IPR036097">
    <property type="entry name" value="HisK_dim/P_sf"/>
</dbReference>
<dbReference type="CDD" id="cd00082">
    <property type="entry name" value="HisKA"/>
    <property type="match status" value="1"/>
</dbReference>
<dbReference type="InterPro" id="IPR004358">
    <property type="entry name" value="Sig_transdc_His_kin-like_C"/>
</dbReference>
<dbReference type="Proteomes" id="UP000186132">
    <property type="component" value="Unassembled WGS sequence"/>
</dbReference>
<dbReference type="InterPro" id="IPR006016">
    <property type="entry name" value="UspA"/>
</dbReference>
<dbReference type="InterPro" id="IPR036890">
    <property type="entry name" value="HATPase_C_sf"/>
</dbReference>
<dbReference type="InterPro" id="IPR052023">
    <property type="entry name" value="Histidine_kinase_KdpD"/>
</dbReference>
<evidence type="ECO:0000256" key="8">
    <source>
        <dbReference type="ARBA" id="ARBA00022741"/>
    </source>
</evidence>
<evidence type="ECO:0000256" key="2">
    <source>
        <dbReference type="ARBA" id="ARBA00004141"/>
    </source>
</evidence>
<dbReference type="EC" id="2.7.13.3" evidence="4"/>
<sequence length="878" mass="92092">MTGRGTLRVYLGAAPGVGKTVAMLDEGHRRRERGTDVVVAFVETHGRPHTAARVAGLEVVARRTITYRGTRLPELDLTAVLARRPEVALVDELAHTNVPGSEHEKRWQDIERLLEAGIDVISTVNVQHLASLNDVVEAITGVPQRETVPDAVVRAAEQVELVDMTPQALRRRMSHGNVYRPDKVDAALANYFRHGNLTALRELALLWLADSVEDGLQRYRDQHGIDATWETRERIVVALTGGPEGETLIRRAARIAARVAGGDLLAVHIVRSDGLAGASLADLERQRLLVESLGGSYHSVAGEDVAAAVLGFARAKNATQIVIGASRRHPVVAGLGGPGTGMTITRLSGAIDVHVVGHDFVGKGRRLPVPSHGLTARRRLAGVLTAVALLALLVPGCAVVRDDLGFGTELLLFLLVVVIVSLVGGFYPALGTALAAGLLLNYYFVEPTHRLTISEPENAFALVAFVVIAVLVSRVVDSAARRSSEATRSNAEAETLAALAGSVLRGEEALPALLTRVQETFAMRSVALLRREDDAPASDGGRRAASPSGTRGTWSYVAGIGVDPCLRPDDADAEAAVGDGLMLVLAGRTLAAADQRLLAAFAGQVALAYRQRELAAAAAAAAPLAAADRMRAALLNAVSHDLRTPIAAAKAAVSSLRSREVRWSEADRGELLETAEDSLDRLTALVTNLLDLSRVQAGVLPIGLAAVGVDDVVGHALDAGGVGPDTGRVVVDVPGGLPEVTADAGLLERVVANLVENALRYSPPGAPVRIAASTHADTVELRIADAGPGIPEQDRDRVFAPFQRREDHATPHSAGVGLGLAIARGFTDAMSGTLSLEDTPGGGLTAVVALPVALPGRQRGGSVPSVPSVPDQAPHNRA</sequence>
<keyword evidence="18" id="KW-1185">Reference proteome</keyword>
<dbReference type="PRINTS" id="PR00344">
    <property type="entry name" value="BCTRLSENSOR"/>
</dbReference>
<dbReference type="Gene3D" id="1.10.287.130">
    <property type="match status" value="1"/>
</dbReference>
<dbReference type="SMART" id="SM00388">
    <property type="entry name" value="HisKA"/>
    <property type="match status" value="1"/>
</dbReference>
<keyword evidence="11 15" id="KW-1133">Transmembrane helix</keyword>
<dbReference type="Gene3D" id="3.40.50.620">
    <property type="entry name" value="HUPs"/>
    <property type="match status" value="1"/>
</dbReference>
<dbReference type="InterPro" id="IPR038318">
    <property type="entry name" value="KdpD_sf"/>
</dbReference>
<keyword evidence="9 17" id="KW-0418">Kinase</keyword>
<dbReference type="InterPro" id="IPR005467">
    <property type="entry name" value="His_kinase_dom"/>
</dbReference>
<evidence type="ECO:0000256" key="13">
    <source>
        <dbReference type="ARBA" id="ARBA00023136"/>
    </source>
</evidence>
<keyword evidence="17" id="KW-0406">Ion transport</keyword>